<reference evidence="2" key="1">
    <citation type="submission" date="2023-01" db="EMBL/GenBank/DDBJ databases">
        <title>The growth and conidiation of Purpureocillium lavendulum are regulated by nitrogen source and histone H3K14 acetylation.</title>
        <authorList>
            <person name="Tang P."/>
            <person name="Han J."/>
            <person name="Zhang C."/>
            <person name="Tang P."/>
            <person name="Qi F."/>
            <person name="Zhang K."/>
            <person name="Liang L."/>
        </authorList>
    </citation>
    <scope>NUCLEOTIDE SEQUENCE</scope>
    <source>
        <strain evidence="2">YMF1.00683</strain>
    </source>
</reference>
<feature type="compositionally biased region" description="Basic and acidic residues" evidence="1">
    <location>
        <begin position="96"/>
        <end position="110"/>
    </location>
</feature>
<dbReference type="Proteomes" id="UP001163105">
    <property type="component" value="Unassembled WGS sequence"/>
</dbReference>
<feature type="compositionally biased region" description="Low complexity" evidence="1">
    <location>
        <begin position="1"/>
        <end position="22"/>
    </location>
</feature>
<evidence type="ECO:0000256" key="1">
    <source>
        <dbReference type="SAM" id="MobiDB-lite"/>
    </source>
</evidence>
<feature type="region of interest" description="Disordered" evidence="1">
    <location>
        <begin position="1"/>
        <end position="185"/>
    </location>
</feature>
<name>A0AB34FSB7_9HYPO</name>
<feature type="compositionally biased region" description="Low complexity" evidence="1">
    <location>
        <begin position="80"/>
        <end position="94"/>
    </location>
</feature>
<feature type="compositionally biased region" description="Pro residues" evidence="1">
    <location>
        <begin position="148"/>
        <end position="162"/>
    </location>
</feature>
<evidence type="ECO:0000313" key="3">
    <source>
        <dbReference type="Proteomes" id="UP001163105"/>
    </source>
</evidence>
<keyword evidence="3" id="KW-1185">Reference proteome</keyword>
<evidence type="ECO:0000313" key="2">
    <source>
        <dbReference type="EMBL" id="KAJ6441739.1"/>
    </source>
</evidence>
<organism evidence="2 3">
    <name type="scientific">Purpureocillium lavendulum</name>
    <dbReference type="NCBI Taxonomy" id="1247861"/>
    <lineage>
        <taxon>Eukaryota</taxon>
        <taxon>Fungi</taxon>
        <taxon>Dikarya</taxon>
        <taxon>Ascomycota</taxon>
        <taxon>Pezizomycotina</taxon>
        <taxon>Sordariomycetes</taxon>
        <taxon>Hypocreomycetidae</taxon>
        <taxon>Hypocreales</taxon>
        <taxon>Ophiocordycipitaceae</taxon>
        <taxon>Purpureocillium</taxon>
    </lineage>
</organism>
<feature type="compositionally biased region" description="Basic and acidic residues" evidence="1">
    <location>
        <begin position="132"/>
        <end position="145"/>
    </location>
</feature>
<dbReference type="AlphaFoldDB" id="A0AB34FSB7"/>
<comment type="caution">
    <text evidence="2">The sequence shown here is derived from an EMBL/GenBank/DDBJ whole genome shotgun (WGS) entry which is preliminary data.</text>
</comment>
<protein>
    <submittedName>
        <fullName evidence="2">Microsomal signal peptidase 12kDa subunit</fullName>
    </submittedName>
</protein>
<proteinExistence type="predicted"/>
<accession>A0AB34FSB7</accession>
<feature type="compositionally biased region" description="Low complexity" evidence="1">
    <location>
        <begin position="55"/>
        <end position="72"/>
    </location>
</feature>
<sequence>MGNPDGPAEAAAAAPDKIPDMPQRAMYQQTVPVALEVDHSHGGLGSHDMPPPPSYEEAAASGAAGSAAHTAGHGSGSGSGPTTPVPGGSTTAAAEGSEHGRPSQRREEAPASRGSSVDAGADDALLGGSWSRPDERQRPSHHEQQHLQPPPEPQPQPQPQQPKPHDDASASDAAFDVSGYKGTDPMKWELRERNGDWNKLDDEPGCCASSSGGCCFSSRGGCCFSDRGGCCFSDREGCFFSDRGGCFFSDTAGCCFSSGGACCCSDHVERWRTHPR</sequence>
<dbReference type="EMBL" id="JAQHRD010000004">
    <property type="protein sequence ID" value="KAJ6441739.1"/>
    <property type="molecule type" value="Genomic_DNA"/>
</dbReference>
<gene>
    <name evidence="2" type="ORF">O9K51_05290</name>
</gene>